<dbReference type="InterPro" id="IPR029044">
    <property type="entry name" value="Nucleotide-diphossugar_trans"/>
</dbReference>
<dbReference type="PANTHER" id="PTHR22916">
    <property type="entry name" value="GLYCOSYLTRANSFERASE"/>
    <property type="match status" value="1"/>
</dbReference>
<gene>
    <name evidence="2" type="ORF">OF897_00100</name>
</gene>
<protein>
    <submittedName>
        <fullName evidence="2">Glycosyltransferase</fullName>
    </submittedName>
</protein>
<evidence type="ECO:0000259" key="1">
    <source>
        <dbReference type="Pfam" id="PF00535"/>
    </source>
</evidence>
<dbReference type="CDD" id="cd06433">
    <property type="entry name" value="GT_2_WfgS_like"/>
    <property type="match status" value="1"/>
</dbReference>
<accession>A0ABT3XJJ5</accession>
<sequence>MNLPKISIITPSYNQAQYLEATILSVLGQNYPNLEYIIMDGGSTDSSEEIIKKYENNLAYWQSKKDRGQADAINQGFEKCTGDILMWLNSDDMLMPNILHFVASKYLEDPSKIYFGNCIHFKNEDNLITWGSDVIKDVEMLRLNEADYVIQPSSFWSKDIWKSVGPLSENVHFGFDWEWFLRAEKKYTLQPLSECISLYRFHKDHKSGTGGNKRQLELLKIYQQYNPHFGKLFQLLMNENMDDVKNFSNYKIRLKNKIGRKTSFIQKLKLKNPKYQEFSEREINQLIKML</sequence>
<dbReference type="InterPro" id="IPR001173">
    <property type="entry name" value="Glyco_trans_2-like"/>
</dbReference>
<dbReference type="Proteomes" id="UP001073122">
    <property type="component" value="Unassembled WGS sequence"/>
</dbReference>
<reference evidence="2" key="1">
    <citation type="submission" date="2022-10" db="EMBL/GenBank/DDBJ databases">
        <title>Chryseobacterium sp. nov., a novel bacterial species.</title>
        <authorList>
            <person name="Cao Y."/>
        </authorList>
    </citation>
    <scope>NUCLEOTIDE SEQUENCE</scope>
    <source>
        <strain evidence="2">CCTCC AB2015118</strain>
    </source>
</reference>
<dbReference type="Pfam" id="PF00535">
    <property type="entry name" value="Glycos_transf_2"/>
    <property type="match status" value="1"/>
</dbReference>
<dbReference type="PANTHER" id="PTHR22916:SF65">
    <property type="entry name" value="SLR1065 PROTEIN"/>
    <property type="match status" value="1"/>
</dbReference>
<name>A0ABT3XJJ5_9FLAO</name>
<organism evidence="2 3">
    <name type="scientific">Chryseobacterium formosus</name>
    <dbReference type="NCBI Taxonomy" id="1537363"/>
    <lineage>
        <taxon>Bacteria</taxon>
        <taxon>Pseudomonadati</taxon>
        <taxon>Bacteroidota</taxon>
        <taxon>Flavobacteriia</taxon>
        <taxon>Flavobacteriales</taxon>
        <taxon>Weeksellaceae</taxon>
        <taxon>Chryseobacterium group</taxon>
        <taxon>Chryseobacterium</taxon>
    </lineage>
</organism>
<dbReference type="SUPFAM" id="SSF53448">
    <property type="entry name" value="Nucleotide-diphospho-sugar transferases"/>
    <property type="match status" value="1"/>
</dbReference>
<dbReference type="RefSeq" id="WP_267263654.1">
    <property type="nucleotide sequence ID" value="NZ_JAOVZW010000001.1"/>
</dbReference>
<keyword evidence="3" id="KW-1185">Reference proteome</keyword>
<dbReference type="EMBL" id="JAOVZW010000001">
    <property type="protein sequence ID" value="MCX8522322.1"/>
    <property type="molecule type" value="Genomic_DNA"/>
</dbReference>
<evidence type="ECO:0000313" key="2">
    <source>
        <dbReference type="EMBL" id="MCX8522322.1"/>
    </source>
</evidence>
<comment type="caution">
    <text evidence="2">The sequence shown here is derived from an EMBL/GenBank/DDBJ whole genome shotgun (WGS) entry which is preliminary data.</text>
</comment>
<proteinExistence type="predicted"/>
<feature type="domain" description="Glycosyltransferase 2-like" evidence="1">
    <location>
        <begin position="7"/>
        <end position="134"/>
    </location>
</feature>
<evidence type="ECO:0000313" key="3">
    <source>
        <dbReference type="Proteomes" id="UP001073122"/>
    </source>
</evidence>
<dbReference type="Gene3D" id="3.90.550.10">
    <property type="entry name" value="Spore Coat Polysaccharide Biosynthesis Protein SpsA, Chain A"/>
    <property type="match status" value="1"/>
</dbReference>